<dbReference type="GO" id="GO:0007155">
    <property type="term" value="P:cell adhesion"/>
    <property type="evidence" value="ECO:0007669"/>
    <property type="project" value="InterPro"/>
</dbReference>
<dbReference type="InterPro" id="IPR010307">
    <property type="entry name" value="Laminin_dom_II"/>
</dbReference>
<accession>A0A8C4QTM2</accession>
<dbReference type="SUPFAM" id="SSF49899">
    <property type="entry name" value="Concanavalin A-like lectins/glucanases"/>
    <property type="match status" value="5"/>
</dbReference>
<dbReference type="GO" id="GO:0016020">
    <property type="term" value="C:membrane"/>
    <property type="evidence" value="ECO:0007669"/>
    <property type="project" value="UniProtKB-SubCell"/>
</dbReference>
<reference evidence="4" key="1">
    <citation type="submission" date="2025-08" db="UniProtKB">
        <authorList>
            <consortium name="Ensembl"/>
        </authorList>
    </citation>
    <scope>IDENTIFICATION</scope>
</reference>
<feature type="domain" description="Laminin G" evidence="3">
    <location>
        <begin position="684"/>
        <end position="859"/>
    </location>
</feature>
<dbReference type="InterPro" id="IPR013320">
    <property type="entry name" value="ConA-like_dom_sf"/>
</dbReference>
<dbReference type="Pfam" id="PF00054">
    <property type="entry name" value="Laminin_G_1"/>
    <property type="match status" value="2"/>
</dbReference>
<feature type="coiled-coil region" evidence="2">
    <location>
        <begin position="144"/>
        <end position="171"/>
    </location>
</feature>
<dbReference type="Ensembl" id="ENSEBUT00000021003.1">
    <property type="protein sequence ID" value="ENSEBUP00000020427.1"/>
    <property type="gene ID" value="ENSEBUG00000012591.1"/>
</dbReference>
<feature type="coiled-coil region" evidence="2">
    <location>
        <begin position="239"/>
        <end position="304"/>
    </location>
</feature>
<dbReference type="GeneTree" id="ENSGT00940000157124"/>
<dbReference type="PANTHER" id="PTHR15036">
    <property type="entry name" value="PIKACHURIN-LIKE PROTEIN"/>
    <property type="match status" value="1"/>
</dbReference>
<dbReference type="SMART" id="SM00282">
    <property type="entry name" value="LamG"/>
    <property type="match status" value="5"/>
</dbReference>
<dbReference type="PROSITE" id="PS50025">
    <property type="entry name" value="LAM_G_DOMAIN"/>
    <property type="match status" value="5"/>
</dbReference>
<evidence type="ECO:0000313" key="4">
    <source>
        <dbReference type="Ensembl" id="ENSEBUP00000020427.1"/>
    </source>
</evidence>
<dbReference type="OMA" id="RCDCKGH"/>
<keyword evidence="5" id="KW-1185">Reference proteome</keyword>
<evidence type="ECO:0000256" key="1">
    <source>
        <dbReference type="PROSITE-ProRule" id="PRU00122"/>
    </source>
</evidence>
<reference evidence="4" key="2">
    <citation type="submission" date="2025-09" db="UniProtKB">
        <authorList>
            <consortium name="Ensembl"/>
        </authorList>
    </citation>
    <scope>IDENTIFICATION</scope>
</reference>
<feature type="domain" description="Laminin G" evidence="3">
    <location>
        <begin position="1073"/>
        <end position="1209"/>
    </location>
</feature>
<dbReference type="Pfam" id="PF06009">
    <property type="entry name" value="Laminin_II"/>
    <property type="match status" value="1"/>
</dbReference>
<dbReference type="PANTHER" id="PTHR15036:SF65">
    <property type="entry name" value="LAMININ SUBUNIT ALPHA-2"/>
    <property type="match status" value="1"/>
</dbReference>
<keyword evidence="2" id="KW-0175">Coiled coil</keyword>
<feature type="disulfide bond" evidence="1">
    <location>
        <begin position="832"/>
        <end position="859"/>
    </location>
</feature>
<evidence type="ECO:0000313" key="5">
    <source>
        <dbReference type="Proteomes" id="UP000694388"/>
    </source>
</evidence>
<dbReference type="AlphaFoldDB" id="A0A8C4QTM2"/>
<dbReference type="Proteomes" id="UP000694388">
    <property type="component" value="Unplaced"/>
</dbReference>
<organism evidence="4 5">
    <name type="scientific">Eptatretus burgeri</name>
    <name type="common">Inshore hagfish</name>
    <dbReference type="NCBI Taxonomy" id="7764"/>
    <lineage>
        <taxon>Eukaryota</taxon>
        <taxon>Metazoa</taxon>
        <taxon>Chordata</taxon>
        <taxon>Craniata</taxon>
        <taxon>Vertebrata</taxon>
        <taxon>Cyclostomata</taxon>
        <taxon>Myxini</taxon>
        <taxon>Myxiniformes</taxon>
        <taxon>Myxinidae</taxon>
        <taxon>Eptatretinae</taxon>
        <taxon>Eptatretus</taxon>
    </lineage>
</organism>
<keyword evidence="1" id="KW-1015">Disulfide bond</keyword>
<proteinExistence type="predicted"/>
<name>A0A8C4QTM2_EPTBU</name>
<dbReference type="CDD" id="cd00110">
    <property type="entry name" value="LamG"/>
    <property type="match status" value="5"/>
</dbReference>
<dbReference type="InterPro" id="IPR050372">
    <property type="entry name" value="Neurexin-related_CASP"/>
</dbReference>
<sequence>MRFLEANDVVNKAKEKIDESLQSVTDGRKLGDLVYNATTNMKGLVEGLVKQRLDKKVEEVVERAWNHAITLSRTVDSLISTLNRLKNQSHNVTDFQNISDIIQLIAAVNKTATEAQDFASQALNNALGPNGTLREIVAHEKDRNVMQHNKLDDLKEEASETRNQLHNETSHVYIMERQLEAQQQLFQQIVEELNRIHNDGMKYIERALEDASRINMSASDSLNEAAAFNETLSNMAKGIQNLEDANKKNLESINDASKNVTQLNETLFKAQSQVSLLSRIQRSLKDLNEQAKHNLSEIKELIKLSRELVNRVQIGINVSKESCLRTYMPPLNLGKHNHNNLTFQLNPQQLNNSIFFIGQDAKSDYMAVEMHNGIVYFAWNLGSGDSQVQYPRLRLKKDTWYLVTISREMNKGSLTVQSIDDLEPPSSKAETRYSPLMAIALDITNLSRMFIGGINKSMQLPKTLQYFTFDGSIRNVMLNGDYFSVWNFNHMKGLCNGTAVSKQAGSQEEVHFKGDGSFVEVIPRENDMEVHDISFDISTYVPNGLLMYVAEEKLGRFVSLQLDNGTITVMYTDKNGIVHRLTSKFNYMKKGFLKIKLLILQKDIKLIVDEQVTNEVYDGAFKPSKKWYFGGLPKHIIINVRAEVQHHSYAGCMRGIKILDGQKPRLLQSLNAVGIQNGCQLEKAYRAEVEPGGFVELPKNGMFLRVNTNISFTFSTKSSSALLLYGGNKPQAGSDFFLIYLKNHIVEVRIVINGENAELSQQLDTGPFNNAGSHVILLSRNNQKVELSVDEAVPVKGDLSTNQSPDVSHILVGGSFSASDVPVTLNRKDSLCITGLIINNVLINIMGFTVSSKANIGFCPKVADISTNFTMATHGEVIEKAAPAKAMQIPCASDVVPTPVNNALSFGLFPNSCAVFTVNHHLIKKSLTIGLKFRTFARAGLLMYLGGHFELALLIQDGHLLLAFDFEKKMPHVQHPNVVSDGRWHTVIVKRSNHRIMLRVDHKDEKSVSAVAIEYIQRVDEKLYVGGLPKVIDKLENTHSLAGCVGHLHFNGKPLQMDFASKHNTGPCYKKSTRGLYFYGDGFAELGHSYRVGRDLGFELKFRTTRSDGVILGIGSVLENFLGVELVDGQIVFQVDNGGRSFSVTHTPVESGGLCDGRWHRLKGRKVKNRLLLWVDGKVSENLSKHPLRSANTKNHIYLGGYPGKYLDI</sequence>
<evidence type="ECO:0000259" key="3">
    <source>
        <dbReference type="PROSITE" id="PS50025"/>
    </source>
</evidence>
<feature type="domain" description="Laminin G" evidence="3">
    <location>
        <begin position="508"/>
        <end position="679"/>
    </location>
</feature>
<protein>
    <recommendedName>
        <fullName evidence="3">Laminin G domain-containing protein</fullName>
    </recommendedName>
</protein>
<evidence type="ECO:0000256" key="2">
    <source>
        <dbReference type="SAM" id="Coils"/>
    </source>
</evidence>
<dbReference type="Gene3D" id="2.60.120.200">
    <property type="match status" value="5"/>
</dbReference>
<dbReference type="Pfam" id="PF02210">
    <property type="entry name" value="Laminin_G_2"/>
    <property type="match status" value="3"/>
</dbReference>
<dbReference type="InterPro" id="IPR001791">
    <property type="entry name" value="Laminin_G"/>
</dbReference>
<feature type="disulfide bond" evidence="1">
    <location>
        <begin position="652"/>
        <end position="679"/>
    </location>
</feature>
<comment type="caution">
    <text evidence="1">Lacks conserved residue(s) required for the propagation of feature annotation.</text>
</comment>
<feature type="domain" description="Laminin G" evidence="3">
    <location>
        <begin position="315"/>
        <end position="495"/>
    </location>
</feature>
<feature type="domain" description="Laminin G" evidence="3">
    <location>
        <begin position="903"/>
        <end position="1068"/>
    </location>
</feature>